<comment type="subcellular location">
    <subcellularLocation>
        <location evidence="6">Cytoplasm</location>
    </subcellularLocation>
</comment>
<protein>
    <recommendedName>
        <fullName evidence="6">Ribosomal RNA small subunit methyltransferase I</fullName>
        <ecNumber evidence="6">2.1.1.198</ecNumber>
    </recommendedName>
    <alternativeName>
        <fullName evidence="6">16S rRNA 2'-O-ribose C1402 methyltransferase</fullName>
    </alternativeName>
    <alternativeName>
        <fullName evidence="6">rRNA (cytidine-2'-O-)-methyltransferase RsmI</fullName>
    </alternativeName>
</protein>
<comment type="function">
    <text evidence="6">Catalyzes the 2'-O-methylation of the ribose of cytidine 1402 (C1402) in 16S rRNA.</text>
</comment>
<evidence type="ECO:0000256" key="6">
    <source>
        <dbReference type="HAMAP-Rule" id="MF_01877"/>
    </source>
</evidence>
<evidence type="ECO:0000313" key="10">
    <source>
        <dbReference type="Proteomes" id="UP001596501"/>
    </source>
</evidence>
<dbReference type="Proteomes" id="UP001596501">
    <property type="component" value="Unassembled WGS sequence"/>
</dbReference>
<dbReference type="InterPro" id="IPR053910">
    <property type="entry name" value="RsmI_HTH"/>
</dbReference>
<dbReference type="InterPro" id="IPR008189">
    <property type="entry name" value="rRNA_ssu_MeTfrase_I"/>
</dbReference>
<evidence type="ECO:0000256" key="3">
    <source>
        <dbReference type="ARBA" id="ARBA00022603"/>
    </source>
</evidence>
<comment type="caution">
    <text evidence="9">The sequence shown here is derived from an EMBL/GenBank/DDBJ whole genome shotgun (WGS) entry which is preliminary data.</text>
</comment>
<dbReference type="Pfam" id="PF00590">
    <property type="entry name" value="TP_methylase"/>
    <property type="match status" value="1"/>
</dbReference>
<keyword evidence="4 6" id="KW-0808">Transferase</keyword>
<proteinExistence type="inferred from homology"/>
<dbReference type="Pfam" id="PF23016">
    <property type="entry name" value="RsmI_C"/>
    <property type="match status" value="1"/>
</dbReference>
<dbReference type="Gene3D" id="3.30.950.10">
    <property type="entry name" value="Methyltransferase, Cobalt-precorrin-4 Transmethylase, Domain 2"/>
    <property type="match status" value="1"/>
</dbReference>
<keyword evidence="10" id="KW-1185">Reference proteome</keyword>
<evidence type="ECO:0000256" key="2">
    <source>
        <dbReference type="ARBA" id="ARBA00022552"/>
    </source>
</evidence>
<dbReference type="InterPro" id="IPR035996">
    <property type="entry name" value="4pyrrol_Methylase_sf"/>
</dbReference>
<keyword evidence="5 6" id="KW-0949">S-adenosyl-L-methionine</keyword>
<keyword evidence="3 6" id="KW-0489">Methyltransferase</keyword>
<comment type="similarity">
    <text evidence="6">Belongs to the methyltransferase superfamily. RsmI family.</text>
</comment>
<dbReference type="PROSITE" id="PS01296">
    <property type="entry name" value="RSMI"/>
    <property type="match status" value="1"/>
</dbReference>
<dbReference type="GO" id="GO:0032259">
    <property type="term" value="P:methylation"/>
    <property type="evidence" value="ECO:0007669"/>
    <property type="project" value="UniProtKB-KW"/>
</dbReference>
<gene>
    <name evidence="6 9" type="primary">rsmI</name>
    <name evidence="9" type="ORF">ACFQPB_04170</name>
</gene>
<dbReference type="InterPro" id="IPR018063">
    <property type="entry name" value="SAM_MeTrfase_RsmI_CS"/>
</dbReference>
<name>A0ABW2QKQ3_9BURK</name>
<comment type="catalytic activity">
    <reaction evidence="6">
        <text>cytidine(1402) in 16S rRNA + S-adenosyl-L-methionine = 2'-O-methylcytidine(1402) in 16S rRNA + S-adenosyl-L-homocysteine + H(+)</text>
        <dbReference type="Rhea" id="RHEA:42924"/>
        <dbReference type="Rhea" id="RHEA-COMP:10285"/>
        <dbReference type="Rhea" id="RHEA-COMP:10286"/>
        <dbReference type="ChEBI" id="CHEBI:15378"/>
        <dbReference type="ChEBI" id="CHEBI:57856"/>
        <dbReference type="ChEBI" id="CHEBI:59789"/>
        <dbReference type="ChEBI" id="CHEBI:74495"/>
        <dbReference type="ChEBI" id="CHEBI:82748"/>
        <dbReference type="EC" id="2.1.1.198"/>
    </reaction>
</comment>
<dbReference type="PIRSF" id="PIRSF005917">
    <property type="entry name" value="MTase_YraL"/>
    <property type="match status" value="1"/>
</dbReference>
<dbReference type="GO" id="GO:0008168">
    <property type="term" value="F:methyltransferase activity"/>
    <property type="evidence" value="ECO:0007669"/>
    <property type="project" value="UniProtKB-KW"/>
</dbReference>
<accession>A0ABW2QKQ3</accession>
<keyword evidence="1 6" id="KW-0963">Cytoplasm</keyword>
<reference evidence="10" key="1">
    <citation type="journal article" date="2019" name="Int. J. Syst. Evol. Microbiol.">
        <title>The Global Catalogue of Microorganisms (GCM) 10K type strain sequencing project: providing services to taxonomists for standard genome sequencing and annotation.</title>
        <authorList>
            <consortium name="The Broad Institute Genomics Platform"/>
            <consortium name="The Broad Institute Genome Sequencing Center for Infectious Disease"/>
            <person name="Wu L."/>
            <person name="Ma J."/>
        </authorList>
    </citation>
    <scope>NUCLEOTIDE SEQUENCE [LARGE SCALE GENOMIC DNA]</scope>
    <source>
        <strain evidence="10">CGMCC 1.12371</strain>
    </source>
</reference>
<dbReference type="RefSeq" id="WP_382220127.1">
    <property type="nucleotide sequence ID" value="NZ_JBHTCA010000002.1"/>
</dbReference>
<dbReference type="InterPro" id="IPR014776">
    <property type="entry name" value="4pyrrole_Mease_sub2"/>
</dbReference>
<dbReference type="SUPFAM" id="SSF53790">
    <property type="entry name" value="Tetrapyrrole methylase"/>
    <property type="match status" value="1"/>
</dbReference>
<dbReference type="EMBL" id="JBHTCA010000002">
    <property type="protein sequence ID" value="MFC7408045.1"/>
    <property type="molecule type" value="Genomic_DNA"/>
</dbReference>
<feature type="domain" description="RsmI HTH" evidence="8">
    <location>
        <begin position="257"/>
        <end position="301"/>
    </location>
</feature>
<dbReference type="PANTHER" id="PTHR46111:SF1">
    <property type="entry name" value="RIBOSOMAL RNA SMALL SUBUNIT METHYLTRANSFERASE I"/>
    <property type="match status" value="1"/>
</dbReference>
<evidence type="ECO:0000256" key="1">
    <source>
        <dbReference type="ARBA" id="ARBA00022490"/>
    </source>
</evidence>
<feature type="domain" description="Tetrapyrrole methylase" evidence="7">
    <location>
        <begin position="26"/>
        <end position="223"/>
    </location>
</feature>
<dbReference type="EC" id="2.1.1.198" evidence="6"/>
<dbReference type="HAMAP" id="MF_01877">
    <property type="entry name" value="16SrRNA_methyltr_I"/>
    <property type="match status" value="1"/>
</dbReference>
<evidence type="ECO:0000256" key="4">
    <source>
        <dbReference type="ARBA" id="ARBA00022679"/>
    </source>
</evidence>
<keyword evidence="2 6" id="KW-0698">rRNA processing</keyword>
<evidence type="ECO:0000256" key="5">
    <source>
        <dbReference type="ARBA" id="ARBA00022691"/>
    </source>
</evidence>
<sequence>MSAAFLPARSAAEAAAGAQHYPQASVYMVATPIGNLADLSLRALHVLGLVDAIACEDTRHTAGLLQAFGLHKPLLALHQHNEREAAQQVLERLRRGERVAFVSDAGTPGVSDPGARLCAEAQAQGFRCVPVPGASSVTTLLSVAGLTEGEGRFAFVGFLPAKGADRQRALDQLAQQPLASVLLEAPHRMASLAKDLAALGERRLTVGRELTKQFEQVVHLPCGGLAAWLSADASHGRGEFALLLHPPVAAGEDAEAALPPATTRALDLLLQELPLKTAVRLCADITGTPRNAVYQAALARRQQAGEQDA</sequence>
<dbReference type="Gene3D" id="3.40.1010.10">
    <property type="entry name" value="Cobalt-precorrin-4 Transmethylase, Domain 1"/>
    <property type="match status" value="1"/>
</dbReference>
<evidence type="ECO:0000259" key="7">
    <source>
        <dbReference type="Pfam" id="PF00590"/>
    </source>
</evidence>
<evidence type="ECO:0000259" key="8">
    <source>
        <dbReference type="Pfam" id="PF23016"/>
    </source>
</evidence>
<dbReference type="PANTHER" id="PTHR46111">
    <property type="entry name" value="RIBOSOMAL RNA SMALL SUBUNIT METHYLTRANSFERASE I"/>
    <property type="match status" value="1"/>
</dbReference>
<evidence type="ECO:0000313" key="9">
    <source>
        <dbReference type="EMBL" id="MFC7408045.1"/>
    </source>
</evidence>
<organism evidence="9 10">
    <name type="scientific">Hydrogenophaga atypica</name>
    <dbReference type="NCBI Taxonomy" id="249409"/>
    <lineage>
        <taxon>Bacteria</taxon>
        <taxon>Pseudomonadati</taxon>
        <taxon>Pseudomonadota</taxon>
        <taxon>Betaproteobacteria</taxon>
        <taxon>Burkholderiales</taxon>
        <taxon>Comamonadaceae</taxon>
        <taxon>Hydrogenophaga</taxon>
    </lineage>
</organism>
<dbReference type="NCBIfam" id="TIGR00096">
    <property type="entry name" value="16S rRNA (cytidine(1402)-2'-O)-methyltransferase"/>
    <property type="match status" value="1"/>
</dbReference>
<dbReference type="InterPro" id="IPR014777">
    <property type="entry name" value="4pyrrole_Mease_sub1"/>
</dbReference>
<dbReference type="InterPro" id="IPR000878">
    <property type="entry name" value="4pyrrol_Mease"/>
</dbReference>
<dbReference type="CDD" id="cd11648">
    <property type="entry name" value="RsmI"/>
    <property type="match status" value="1"/>
</dbReference>